<gene>
    <name evidence="3" type="ORF">D0864_07869</name>
</gene>
<proteinExistence type="predicted"/>
<evidence type="ECO:0000313" key="4">
    <source>
        <dbReference type="Proteomes" id="UP000269539"/>
    </source>
</evidence>
<sequence>MDQVTEQDVSEHRDVLKGLDAQIARLTRREDELFRKMERGQSRDEAQAVFDGLAKTKAQKEKLGTLRKDEMASFERWVAQDKVRGLQPAAGADDHHLRQESDVRSLPTDVIDLGSDEEVEAPVKQEESTPASSRTARGFRSEYGRKRPYYVVSEPSSPSSQDDSPASNGFQKHPPVTDSHPTLIMNPPAGGAMELRCPYCKTNMNKSGSHLLNGVNGFSLHLNNTHKALLPPGDRFSYKQTFELCSYRAVSQGIVDALRSGKLKAYRVEKVYQKAESEKAIGWFEHCVATGGTVR</sequence>
<feature type="compositionally biased region" description="Low complexity" evidence="2">
    <location>
        <begin position="153"/>
        <end position="167"/>
    </location>
</feature>
<evidence type="ECO:0000256" key="1">
    <source>
        <dbReference type="SAM" id="Coils"/>
    </source>
</evidence>
<feature type="coiled-coil region" evidence="1">
    <location>
        <begin position="9"/>
        <end position="36"/>
    </location>
</feature>
<keyword evidence="1" id="KW-0175">Coiled coil</keyword>
<name>A0A3M7F340_HORWE</name>
<feature type="region of interest" description="Disordered" evidence="2">
    <location>
        <begin position="88"/>
        <end position="180"/>
    </location>
</feature>
<accession>A0A3M7F340</accession>
<evidence type="ECO:0000313" key="3">
    <source>
        <dbReference type="EMBL" id="RMY83230.1"/>
    </source>
</evidence>
<dbReference type="AlphaFoldDB" id="A0A3M7F340"/>
<dbReference type="EMBL" id="QWIO01000868">
    <property type="protein sequence ID" value="RMY83230.1"/>
    <property type="molecule type" value="Genomic_DNA"/>
</dbReference>
<comment type="caution">
    <text evidence="3">The sequence shown here is derived from an EMBL/GenBank/DDBJ whole genome shotgun (WGS) entry which is preliminary data.</text>
</comment>
<dbReference type="VEuPathDB" id="FungiDB:BTJ68_02260"/>
<organism evidence="3 4">
    <name type="scientific">Hortaea werneckii</name>
    <name type="common">Black yeast</name>
    <name type="synonym">Cladosporium werneckii</name>
    <dbReference type="NCBI Taxonomy" id="91943"/>
    <lineage>
        <taxon>Eukaryota</taxon>
        <taxon>Fungi</taxon>
        <taxon>Dikarya</taxon>
        <taxon>Ascomycota</taxon>
        <taxon>Pezizomycotina</taxon>
        <taxon>Dothideomycetes</taxon>
        <taxon>Dothideomycetidae</taxon>
        <taxon>Mycosphaerellales</taxon>
        <taxon>Teratosphaeriaceae</taxon>
        <taxon>Hortaea</taxon>
    </lineage>
</organism>
<reference evidence="3 4" key="1">
    <citation type="journal article" date="2018" name="BMC Genomics">
        <title>Genomic evidence for intraspecific hybridization in a clonal and extremely halotolerant yeast.</title>
        <authorList>
            <person name="Gostincar C."/>
            <person name="Stajich J.E."/>
            <person name="Zupancic J."/>
            <person name="Zalar P."/>
            <person name="Gunde-Cimerman N."/>
        </authorList>
    </citation>
    <scope>NUCLEOTIDE SEQUENCE [LARGE SCALE GENOMIC DNA]</scope>
    <source>
        <strain evidence="3 4">EXF-10513</strain>
    </source>
</reference>
<dbReference type="Proteomes" id="UP000269539">
    <property type="component" value="Unassembled WGS sequence"/>
</dbReference>
<protein>
    <submittedName>
        <fullName evidence="3">Uncharacterized protein</fullName>
    </submittedName>
</protein>
<feature type="compositionally biased region" description="Basic and acidic residues" evidence="2">
    <location>
        <begin position="92"/>
        <end position="103"/>
    </location>
</feature>
<evidence type="ECO:0000256" key="2">
    <source>
        <dbReference type="SAM" id="MobiDB-lite"/>
    </source>
</evidence>